<dbReference type="Pfam" id="PF00582">
    <property type="entry name" value="Usp"/>
    <property type="match status" value="1"/>
</dbReference>
<dbReference type="InterPro" id="IPR014729">
    <property type="entry name" value="Rossmann-like_a/b/a_fold"/>
</dbReference>
<evidence type="ECO:0000313" key="3">
    <source>
        <dbReference type="EMBL" id="OIV35950.1"/>
    </source>
</evidence>
<evidence type="ECO:0000259" key="2">
    <source>
        <dbReference type="Pfam" id="PF00582"/>
    </source>
</evidence>
<evidence type="ECO:0000256" key="1">
    <source>
        <dbReference type="ARBA" id="ARBA00008791"/>
    </source>
</evidence>
<dbReference type="EMBL" id="MLCF01000122">
    <property type="protein sequence ID" value="OIV35950.1"/>
    <property type="molecule type" value="Genomic_DNA"/>
</dbReference>
<dbReference type="PRINTS" id="PR01438">
    <property type="entry name" value="UNVRSLSTRESS"/>
</dbReference>
<dbReference type="Gene3D" id="3.40.50.620">
    <property type="entry name" value="HUPs"/>
    <property type="match status" value="1"/>
</dbReference>
<dbReference type="InterPro" id="IPR006016">
    <property type="entry name" value="UspA"/>
</dbReference>
<accession>A0A1J7BBE9</accession>
<keyword evidence="4" id="KW-1185">Reference proteome</keyword>
<sequence length="171" mass="18572">MDVLPRVVVGVSGSSGSLTALHRAAAEARRIGASLWPVLAWLPPGGDSPYTRTPLPKPLRMEYEQMARERLRCALTEAFGPLMRPADLYLRGLIARGESGPALVAVADGEQDTLVVGTGRRSVLHRALHRSTARYCLAHARCPVLAVPPSPLEAELDALRRRTAHRLPLPH</sequence>
<comment type="similarity">
    <text evidence="1">Belongs to the universal stress protein A family.</text>
</comment>
<dbReference type="SUPFAM" id="SSF52402">
    <property type="entry name" value="Adenine nucleotide alpha hydrolases-like"/>
    <property type="match status" value="1"/>
</dbReference>
<protein>
    <recommendedName>
        <fullName evidence="2">UspA domain-containing protein</fullName>
    </recommendedName>
</protein>
<dbReference type="Proteomes" id="UP000243342">
    <property type="component" value="Unassembled WGS sequence"/>
</dbReference>
<dbReference type="STRING" id="1428644.BIV57_18875"/>
<feature type="domain" description="UspA" evidence="2">
    <location>
        <begin position="6"/>
        <end position="148"/>
    </location>
</feature>
<evidence type="ECO:0000313" key="4">
    <source>
        <dbReference type="Proteomes" id="UP000243342"/>
    </source>
</evidence>
<organism evidence="3 4">
    <name type="scientific">Mangrovactinospora gilvigrisea</name>
    <dbReference type="NCBI Taxonomy" id="1428644"/>
    <lineage>
        <taxon>Bacteria</taxon>
        <taxon>Bacillati</taxon>
        <taxon>Actinomycetota</taxon>
        <taxon>Actinomycetes</taxon>
        <taxon>Kitasatosporales</taxon>
        <taxon>Streptomycetaceae</taxon>
        <taxon>Mangrovactinospora</taxon>
    </lineage>
</organism>
<comment type="caution">
    <text evidence="3">The sequence shown here is derived from an EMBL/GenBank/DDBJ whole genome shotgun (WGS) entry which is preliminary data.</text>
</comment>
<name>A0A1J7BBE9_9ACTN</name>
<proteinExistence type="inferred from homology"/>
<dbReference type="InterPro" id="IPR006015">
    <property type="entry name" value="Universal_stress_UspA"/>
</dbReference>
<reference evidence="3 4" key="1">
    <citation type="submission" date="2016-10" db="EMBL/GenBank/DDBJ databases">
        <title>Genome sequence of Streptomyces gilvigriseus MUSC 26.</title>
        <authorList>
            <person name="Lee L.-H."/>
            <person name="Ser H.-L."/>
        </authorList>
    </citation>
    <scope>NUCLEOTIDE SEQUENCE [LARGE SCALE GENOMIC DNA]</scope>
    <source>
        <strain evidence="3 4">MUSC 26</strain>
    </source>
</reference>
<gene>
    <name evidence="3" type="ORF">BIV57_18875</name>
</gene>
<dbReference type="AlphaFoldDB" id="A0A1J7BBE9"/>